<evidence type="ECO:0000313" key="2">
    <source>
        <dbReference type="EMBL" id="AFM76447.1"/>
    </source>
</evidence>
<protein>
    <recommendedName>
        <fullName evidence="4">Ead/Ea22-like family protein</fullName>
    </recommendedName>
</protein>
<dbReference type="InterPro" id="IPR025153">
    <property type="entry name" value="Ead_Ea22"/>
</dbReference>
<dbReference type="OrthoDB" id="27776at10239"/>
<reference evidence="3" key="1">
    <citation type="submission" date="2011-11" db="EMBL/GenBank/DDBJ databases">
        <title>The genomes of several lambdoid coliphages.</title>
        <authorList>
            <person name="Refardt D."/>
            <person name="Gencoglu M."/>
            <person name="Kunzli-Gontarczyk M."/>
            <person name="Bruggmann R."/>
            <person name="Kropinski A.M."/>
        </authorList>
    </citation>
    <scope>NUCLEOTIDE SEQUENCE [LARGE SCALE GENOMIC DNA]</scope>
</reference>
<gene>
    <name evidence="2" type="ORF">mEp043_036</name>
</gene>
<dbReference type="RefSeq" id="YP_007111536.1">
    <property type="nucleotide sequence ID" value="NC_019706.1"/>
</dbReference>
<organism evidence="2 3">
    <name type="scientific">Enterobacteria phage mEp043 c-1</name>
    <dbReference type="NCBI Taxonomy" id="1147149"/>
    <lineage>
        <taxon>Viruses</taxon>
        <taxon>Duplodnaviria</taxon>
        <taxon>Heunggongvirae</taxon>
        <taxon>Uroviricota</taxon>
        <taxon>Caudoviricetes</taxon>
        <taxon>Aguilavirus</taxon>
        <taxon>Aguilavirus mEp043</taxon>
    </lineage>
</organism>
<accession>K7PH92</accession>
<dbReference type="GeneID" id="14182996"/>
<evidence type="ECO:0008006" key="4">
    <source>
        <dbReference type="Google" id="ProtNLM"/>
    </source>
</evidence>
<evidence type="ECO:0000313" key="3">
    <source>
        <dbReference type="Proteomes" id="UP000010392"/>
    </source>
</evidence>
<name>K7PH92_9CAUD</name>
<dbReference type="KEGG" id="vg:14182996"/>
<keyword evidence="1" id="KW-0175">Coiled coil</keyword>
<dbReference type="EMBL" id="JQ182734">
    <property type="protein sequence ID" value="AFM76447.1"/>
    <property type="molecule type" value="Genomic_DNA"/>
</dbReference>
<sequence length="214" mass="24053">MSKIDYQVLREAAVAIETVATPQKLLAFRMKVTPQVVLALLDERDALNERLAELEADLAGLAEDHQKATESIKQADAAVKLAHEKFSALAAENAMLKQRTQQLIDIISNTDNDYCMCGSAMKDHVHSGCGYPTGMFYYYYNQWLESDNKTPATDAFLAEARAHDLNAFIRHHSAELDAHIKNGGEQFDEKSVRIRDIIVSARLFREQIRKEAAQ</sequence>
<dbReference type="Pfam" id="PF13935">
    <property type="entry name" value="Ead_Ea22"/>
    <property type="match status" value="1"/>
</dbReference>
<feature type="coiled-coil region" evidence="1">
    <location>
        <begin position="37"/>
        <end position="71"/>
    </location>
</feature>
<keyword evidence="3" id="KW-1185">Reference proteome</keyword>
<evidence type="ECO:0000256" key="1">
    <source>
        <dbReference type="SAM" id="Coils"/>
    </source>
</evidence>
<proteinExistence type="predicted"/>
<dbReference type="Proteomes" id="UP000010392">
    <property type="component" value="Segment"/>
</dbReference>